<dbReference type="InterPro" id="IPR022703">
    <property type="entry name" value="DUF3533"/>
</dbReference>
<comment type="caution">
    <text evidence="3">The sequence shown here is derived from an EMBL/GenBank/DDBJ whole genome shotgun (WGS) entry which is preliminary data.</text>
</comment>
<feature type="transmembrane region" description="Helical" evidence="1">
    <location>
        <begin position="107"/>
        <end position="129"/>
    </location>
</feature>
<sequence length="162" mass="17342">MSPSSRSFPDLRVAPFSDGAIAWDKAYTARLAVGKSEAGPVLTIENQATGSSLLQCVLRKQTLTSASAILSVDLTNRFFYIGKGLPFYYGVRGFRTIFFGVMADKMYINWLVLTAYNVVFAPLGLWLVVRRVWSQAEKGTAGRPGSEAAVAGVALLGAGAAV</sequence>
<dbReference type="Proteomes" id="UP000236333">
    <property type="component" value="Unassembled WGS sequence"/>
</dbReference>
<keyword evidence="1" id="KW-0472">Membrane</keyword>
<name>A0A2J8A6B9_9CHLO</name>
<dbReference type="EMBL" id="PGGS01000146">
    <property type="protein sequence ID" value="PNH08076.1"/>
    <property type="molecule type" value="Genomic_DNA"/>
</dbReference>
<organism evidence="3 4">
    <name type="scientific">Tetrabaena socialis</name>
    <dbReference type="NCBI Taxonomy" id="47790"/>
    <lineage>
        <taxon>Eukaryota</taxon>
        <taxon>Viridiplantae</taxon>
        <taxon>Chlorophyta</taxon>
        <taxon>core chlorophytes</taxon>
        <taxon>Chlorophyceae</taxon>
        <taxon>CS clade</taxon>
        <taxon>Chlamydomonadales</taxon>
        <taxon>Tetrabaenaceae</taxon>
        <taxon>Tetrabaena</taxon>
    </lineage>
</organism>
<feature type="domain" description="DUF3533" evidence="2">
    <location>
        <begin position="65"/>
        <end position="119"/>
    </location>
</feature>
<dbReference type="AlphaFoldDB" id="A0A2J8A6B9"/>
<accession>A0A2J8A6B9</accession>
<keyword evidence="1" id="KW-1133">Transmembrane helix</keyword>
<reference evidence="3 4" key="1">
    <citation type="journal article" date="2017" name="Mol. Biol. Evol.">
        <title>The 4-celled Tetrabaena socialis nuclear genome reveals the essential components for genetic control of cell number at the origin of multicellularity in the volvocine lineage.</title>
        <authorList>
            <person name="Featherston J."/>
            <person name="Arakaki Y."/>
            <person name="Hanschen E.R."/>
            <person name="Ferris P.J."/>
            <person name="Michod R.E."/>
            <person name="Olson B.J.S.C."/>
            <person name="Nozaki H."/>
            <person name="Durand P.M."/>
        </authorList>
    </citation>
    <scope>NUCLEOTIDE SEQUENCE [LARGE SCALE GENOMIC DNA]</scope>
    <source>
        <strain evidence="3 4">NIES-571</strain>
    </source>
</reference>
<keyword evidence="1" id="KW-0812">Transmembrane</keyword>
<protein>
    <recommendedName>
        <fullName evidence="2">DUF3533 domain-containing protein</fullName>
    </recommendedName>
</protein>
<evidence type="ECO:0000313" key="4">
    <source>
        <dbReference type="Proteomes" id="UP000236333"/>
    </source>
</evidence>
<evidence type="ECO:0000259" key="2">
    <source>
        <dbReference type="Pfam" id="PF12051"/>
    </source>
</evidence>
<evidence type="ECO:0000256" key="1">
    <source>
        <dbReference type="SAM" id="Phobius"/>
    </source>
</evidence>
<evidence type="ECO:0000313" key="3">
    <source>
        <dbReference type="EMBL" id="PNH08076.1"/>
    </source>
</evidence>
<dbReference type="OrthoDB" id="538718at2759"/>
<dbReference type="Pfam" id="PF12051">
    <property type="entry name" value="DUF3533"/>
    <property type="match status" value="1"/>
</dbReference>
<gene>
    <name evidence="3" type="ORF">TSOC_005394</name>
</gene>
<keyword evidence="4" id="KW-1185">Reference proteome</keyword>
<proteinExistence type="predicted"/>